<accession>A0A3G6IVN7</accession>
<feature type="active site" evidence="9">
    <location>
        <position position="143"/>
    </location>
</feature>
<dbReference type="KEGG" id="cpso:CPPEL_07725"/>
<keyword evidence="6 9" id="KW-0418">Kinase</keyword>
<keyword evidence="4 9" id="KW-0808">Transferase</keyword>
<dbReference type="RefSeq" id="WP_123960550.1">
    <property type="nucleotide sequence ID" value="NZ_CP033898.1"/>
</dbReference>
<proteinExistence type="inferred from homology"/>
<dbReference type="AlphaFoldDB" id="A0A3G6IVN7"/>
<dbReference type="GO" id="GO:0050515">
    <property type="term" value="F:4-(cytidine 5'-diphospho)-2-C-methyl-D-erythritol kinase activity"/>
    <property type="evidence" value="ECO:0007669"/>
    <property type="project" value="UniProtKB-UniRule"/>
</dbReference>
<dbReference type="InterPro" id="IPR004424">
    <property type="entry name" value="IspE"/>
</dbReference>
<protein>
    <recommendedName>
        <fullName evidence="3 9">4-diphosphocytidyl-2-C-methyl-D-erythritol kinase</fullName>
        <shortName evidence="9">CMK</shortName>
        <ecNumber evidence="2 9">2.7.1.148</ecNumber>
    </recommendedName>
    <alternativeName>
        <fullName evidence="8 9">4-(cytidine-5'-diphospho)-2-C-methyl-D-erythritol kinase</fullName>
    </alternativeName>
</protein>
<keyword evidence="9" id="KW-0414">Isoprene biosynthesis</keyword>
<evidence type="ECO:0000256" key="9">
    <source>
        <dbReference type="HAMAP-Rule" id="MF_00061"/>
    </source>
</evidence>
<gene>
    <name evidence="9 12" type="primary">ispE</name>
    <name evidence="12" type="ORF">CPPEL_07725</name>
</gene>
<comment type="pathway">
    <text evidence="9">Isoprenoid biosynthesis; isopentenyl diphosphate biosynthesis via DXP pathway; isopentenyl diphosphate from 1-deoxy-D-xylulose 5-phosphate: step 3/6.</text>
</comment>
<keyword evidence="7 9" id="KW-0067">ATP-binding</keyword>
<dbReference type="SUPFAM" id="SSF55060">
    <property type="entry name" value="GHMP Kinase, C-terminal domain"/>
    <property type="match status" value="1"/>
</dbReference>
<dbReference type="Gene3D" id="3.30.230.10">
    <property type="match status" value="1"/>
</dbReference>
<keyword evidence="5 9" id="KW-0547">Nucleotide-binding</keyword>
<comment type="catalytic activity">
    <reaction evidence="9">
        <text>4-CDP-2-C-methyl-D-erythritol + ATP = 4-CDP-2-C-methyl-D-erythritol 2-phosphate + ADP + H(+)</text>
        <dbReference type="Rhea" id="RHEA:18437"/>
        <dbReference type="ChEBI" id="CHEBI:15378"/>
        <dbReference type="ChEBI" id="CHEBI:30616"/>
        <dbReference type="ChEBI" id="CHEBI:57823"/>
        <dbReference type="ChEBI" id="CHEBI:57919"/>
        <dbReference type="ChEBI" id="CHEBI:456216"/>
        <dbReference type="EC" id="2.7.1.148"/>
    </reaction>
</comment>
<organism evidence="12 13">
    <name type="scientific">Corynebacterium pseudopelargi</name>
    <dbReference type="NCBI Taxonomy" id="2080757"/>
    <lineage>
        <taxon>Bacteria</taxon>
        <taxon>Bacillati</taxon>
        <taxon>Actinomycetota</taxon>
        <taxon>Actinomycetes</taxon>
        <taxon>Mycobacteriales</taxon>
        <taxon>Corynebacteriaceae</taxon>
        <taxon>Corynebacterium</taxon>
    </lineage>
</organism>
<reference evidence="12 13" key="1">
    <citation type="submission" date="2018-11" db="EMBL/GenBank/DDBJ databases">
        <authorList>
            <person name="Kleinhagauer T."/>
            <person name="Glaeser S.P."/>
            <person name="Spergser J."/>
            <person name="Ruckert C."/>
            <person name="Kaempfer P."/>
            <person name="Busse H.-J."/>
        </authorList>
    </citation>
    <scope>NUCLEOTIDE SEQUENCE [LARGE SCALE GENOMIC DNA]</scope>
    <source>
        <strain evidence="12 13">812CH</strain>
    </source>
</reference>
<evidence type="ECO:0000256" key="8">
    <source>
        <dbReference type="ARBA" id="ARBA00032554"/>
    </source>
</evidence>
<dbReference type="GO" id="GO:0019288">
    <property type="term" value="P:isopentenyl diphosphate biosynthetic process, methylerythritol 4-phosphate pathway"/>
    <property type="evidence" value="ECO:0007669"/>
    <property type="project" value="UniProtKB-UniRule"/>
</dbReference>
<dbReference type="InterPro" id="IPR006204">
    <property type="entry name" value="GHMP_kinase_N_dom"/>
</dbReference>
<dbReference type="NCBIfam" id="NF002870">
    <property type="entry name" value="PRK03188.1"/>
    <property type="match status" value="1"/>
</dbReference>
<evidence type="ECO:0000256" key="7">
    <source>
        <dbReference type="ARBA" id="ARBA00022840"/>
    </source>
</evidence>
<dbReference type="PANTHER" id="PTHR43527:SF2">
    <property type="entry name" value="4-DIPHOSPHOCYTIDYL-2-C-METHYL-D-ERYTHRITOL KINASE, CHLOROPLASTIC"/>
    <property type="match status" value="1"/>
</dbReference>
<feature type="domain" description="GHMP kinase N-terminal" evidence="10">
    <location>
        <begin position="72"/>
        <end position="150"/>
    </location>
</feature>
<dbReference type="InterPro" id="IPR020568">
    <property type="entry name" value="Ribosomal_Su5_D2-typ_SF"/>
</dbReference>
<dbReference type="PANTHER" id="PTHR43527">
    <property type="entry name" value="4-DIPHOSPHOCYTIDYL-2-C-METHYL-D-ERYTHRITOL KINASE, CHLOROPLASTIC"/>
    <property type="match status" value="1"/>
</dbReference>
<comment type="function">
    <text evidence="9">Catalyzes the phosphorylation of the position 2 hydroxy group of 4-diphosphocytidyl-2C-methyl-D-erythritol.</text>
</comment>
<feature type="binding site" evidence="9">
    <location>
        <begin position="101"/>
        <end position="111"/>
    </location>
    <ligand>
        <name>ATP</name>
        <dbReference type="ChEBI" id="CHEBI:30616"/>
    </ligand>
</feature>
<dbReference type="OrthoDB" id="3173073at2"/>
<dbReference type="InterPro" id="IPR013750">
    <property type="entry name" value="GHMP_kinase_C_dom"/>
</dbReference>
<evidence type="ECO:0000256" key="4">
    <source>
        <dbReference type="ARBA" id="ARBA00022679"/>
    </source>
</evidence>
<dbReference type="InterPro" id="IPR014721">
    <property type="entry name" value="Ribsml_uS5_D2-typ_fold_subgr"/>
</dbReference>
<evidence type="ECO:0000259" key="11">
    <source>
        <dbReference type="Pfam" id="PF08544"/>
    </source>
</evidence>
<evidence type="ECO:0000256" key="3">
    <source>
        <dbReference type="ARBA" id="ARBA00017473"/>
    </source>
</evidence>
<keyword evidence="13" id="KW-1185">Reference proteome</keyword>
<dbReference type="EC" id="2.7.1.148" evidence="2 9"/>
<evidence type="ECO:0000256" key="5">
    <source>
        <dbReference type="ARBA" id="ARBA00022741"/>
    </source>
</evidence>
<evidence type="ECO:0000256" key="2">
    <source>
        <dbReference type="ARBA" id="ARBA00012052"/>
    </source>
</evidence>
<dbReference type="Gene3D" id="3.30.70.890">
    <property type="entry name" value="GHMP kinase, C-terminal domain"/>
    <property type="match status" value="1"/>
</dbReference>
<dbReference type="Pfam" id="PF08544">
    <property type="entry name" value="GHMP_kinases_C"/>
    <property type="match status" value="1"/>
</dbReference>
<dbReference type="EMBL" id="CP033898">
    <property type="protein sequence ID" value="AZA09653.1"/>
    <property type="molecule type" value="Genomic_DNA"/>
</dbReference>
<dbReference type="GO" id="GO:0005524">
    <property type="term" value="F:ATP binding"/>
    <property type="evidence" value="ECO:0007669"/>
    <property type="project" value="UniProtKB-UniRule"/>
</dbReference>
<name>A0A3G6IVN7_9CORY</name>
<dbReference type="HAMAP" id="MF_00061">
    <property type="entry name" value="IspE"/>
    <property type="match status" value="1"/>
</dbReference>
<dbReference type="PIRSF" id="PIRSF010376">
    <property type="entry name" value="IspE"/>
    <property type="match status" value="1"/>
</dbReference>
<feature type="domain" description="GHMP kinase C-terminal" evidence="11">
    <location>
        <begin position="206"/>
        <end position="277"/>
    </location>
</feature>
<dbReference type="NCBIfam" id="TIGR00154">
    <property type="entry name" value="ispE"/>
    <property type="match status" value="1"/>
</dbReference>
<dbReference type="InterPro" id="IPR036554">
    <property type="entry name" value="GHMP_kinase_C_sf"/>
</dbReference>
<comment type="similarity">
    <text evidence="1 9">Belongs to the GHMP kinase family. IspE subfamily.</text>
</comment>
<evidence type="ECO:0000259" key="10">
    <source>
        <dbReference type="Pfam" id="PF00288"/>
    </source>
</evidence>
<dbReference type="UniPathway" id="UPA00056">
    <property type="reaction ID" value="UER00094"/>
</dbReference>
<feature type="active site" evidence="9">
    <location>
        <position position="12"/>
    </location>
</feature>
<evidence type="ECO:0000256" key="1">
    <source>
        <dbReference type="ARBA" id="ARBA00009684"/>
    </source>
</evidence>
<evidence type="ECO:0000313" key="12">
    <source>
        <dbReference type="EMBL" id="AZA09653.1"/>
    </source>
</evidence>
<evidence type="ECO:0000256" key="6">
    <source>
        <dbReference type="ARBA" id="ARBA00022777"/>
    </source>
</evidence>
<evidence type="ECO:0000313" key="13">
    <source>
        <dbReference type="Proteomes" id="UP000271426"/>
    </source>
</evidence>
<dbReference type="GO" id="GO:0016114">
    <property type="term" value="P:terpenoid biosynthetic process"/>
    <property type="evidence" value="ECO:0007669"/>
    <property type="project" value="UniProtKB-UniRule"/>
</dbReference>
<dbReference type="SUPFAM" id="SSF54211">
    <property type="entry name" value="Ribosomal protein S5 domain 2-like"/>
    <property type="match status" value="1"/>
</dbReference>
<dbReference type="Pfam" id="PF00288">
    <property type="entry name" value="GHMP_kinases_N"/>
    <property type="match status" value="1"/>
</dbReference>
<sequence length="303" mass="31096">MSNSIRARAHAKVNLHLGVGPLRNDGYHDLVSVFQSLSLSSIVEITPAGTPSASLVAGLRADAPGVPEDASNLAWKAAEALAQRSGETLEPITIALHKGIPVAGGMAGGSADAAATLKALNATLQRPLSQNVLLDIAAELGSDVPFTLLGETRVGTGRGEALAPLLSRGEYHWALAFAKQGLSTPEVFAKLDTMDREPHLSYEAVAQALLKADANALAAALHNDLQAAALSLRPELRKVIAMGERAGALRGIVSGSGPTCAFLCADADAAQEVAAELGVYYRTATATGPAPGATVLEGSTWSI</sequence>
<dbReference type="Proteomes" id="UP000271426">
    <property type="component" value="Chromosome"/>
</dbReference>